<reference evidence="9" key="1">
    <citation type="journal article" date="2017" name="Nat. Microbiol.">
        <title>Global analysis of biosynthetic gene clusters reveals vast potential of secondary metabolite production in Penicillium species.</title>
        <authorList>
            <person name="Nielsen J.C."/>
            <person name="Grijseels S."/>
            <person name="Prigent S."/>
            <person name="Ji B."/>
            <person name="Dainat J."/>
            <person name="Nielsen K.F."/>
            <person name="Frisvad J.C."/>
            <person name="Workman M."/>
            <person name="Nielsen J."/>
        </authorList>
    </citation>
    <scope>NUCLEOTIDE SEQUENCE [LARGE SCALE GENOMIC DNA]</scope>
    <source>
        <strain evidence="9">IBT 31811</strain>
    </source>
</reference>
<dbReference type="InterPro" id="IPR006076">
    <property type="entry name" value="FAD-dep_OxRdtase"/>
</dbReference>
<dbReference type="Pfam" id="PF01266">
    <property type="entry name" value="DAO"/>
    <property type="match status" value="1"/>
</dbReference>
<accession>A0A1V6QDN1</accession>
<keyword evidence="3" id="KW-0285">Flavoprotein</keyword>
<dbReference type="InterPro" id="IPR029063">
    <property type="entry name" value="SAM-dependent_MTases_sf"/>
</dbReference>
<proteinExistence type="inferred from homology"/>
<protein>
    <recommendedName>
        <fullName evidence="7">FAD dependent oxidoreductase domain-containing protein</fullName>
    </recommendedName>
</protein>
<dbReference type="Gene3D" id="3.30.9.10">
    <property type="entry name" value="D-Amino Acid Oxidase, subunit A, domain 2"/>
    <property type="match status" value="1"/>
</dbReference>
<dbReference type="Gene3D" id="3.40.50.150">
    <property type="entry name" value="Vaccinia Virus protein VP39"/>
    <property type="match status" value="1"/>
</dbReference>
<dbReference type="PANTHER" id="PTHR11530">
    <property type="entry name" value="D-AMINO ACID OXIDASE"/>
    <property type="match status" value="1"/>
</dbReference>
<evidence type="ECO:0000256" key="6">
    <source>
        <dbReference type="SAM" id="MobiDB-lite"/>
    </source>
</evidence>
<dbReference type="InterPro" id="IPR006181">
    <property type="entry name" value="D-amino_acid_oxidase_CS"/>
</dbReference>
<dbReference type="CDD" id="cd02440">
    <property type="entry name" value="AdoMet_MTases"/>
    <property type="match status" value="1"/>
</dbReference>
<evidence type="ECO:0000256" key="1">
    <source>
        <dbReference type="ARBA" id="ARBA00001974"/>
    </source>
</evidence>
<evidence type="ECO:0000256" key="4">
    <source>
        <dbReference type="ARBA" id="ARBA00022827"/>
    </source>
</evidence>
<dbReference type="GO" id="GO:0003884">
    <property type="term" value="F:D-amino-acid oxidase activity"/>
    <property type="evidence" value="ECO:0007669"/>
    <property type="project" value="InterPro"/>
</dbReference>
<evidence type="ECO:0000313" key="9">
    <source>
        <dbReference type="Proteomes" id="UP000191672"/>
    </source>
</evidence>
<organism evidence="8 9">
    <name type="scientific">Penicillium antarcticum</name>
    <dbReference type="NCBI Taxonomy" id="416450"/>
    <lineage>
        <taxon>Eukaryota</taxon>
        <taxon>Fungi</taxon>
        <taxon>Dikarya</taxon>
        <taxon>Ascomycota</taxon>
        <taxon>Pezizomycotina</taxon>
        <taxon>Eurotiomycetes</taxon>
        <taxon>Eurotiomycetidae</taxon>
        <taxon>Eurotiales</taxon>
        <taxon>Aspergillaceae</taxon>
        <taxon>Penicillium</taxon>
    </lineage>
</organism>
<keyword evidence="9" id="KW-1185">Reference proteome</keyword>
<dbReference type="Pfam" id="PF13489">
    <property type="entry name" value="Methyltransf_23"/>
    <property type="match status" value="1"/>
</dbReference>
<dbReference type="PROSITE" id="PS00677">
    <property type="entry name" value="DAO"/>
    <property type="match status" value="1"/>
</dbReference>
<dbReference type="PANTHER" id="PTHR11530:SF11">
    <property type="entry name" value="D-ASPARTATE OXIDASE"/>
    <property type="match status" value="1"/>
</dbReference>
<comment type="similarity">
    <text evidence="2">Belongs to the DAMOX/DASOX family.</text>
</comment>
<dbReference type="STRING" id="416450.A0A1V6QDN1"/>
<keyword evidence="5" id="KW-0560">Oxidoreductase</keyword>
<dbReference type="Gene3D" id="3.40.50.720">
    <property type="entry name" value="NAD(P)-binding Rossmann-like Domain"/>
    <property type="match status" value="1"/>
</dbReference>
<dbReference type="Proteomes" id="UP000191672">
    <property type="component" value="Unassembled WGS sequence"/>
</dbReference>
<dbReference type="EMBL" id="MDYN01000006">
    <property type="protein sequence ID" value="OQD87305.1"/>
    <property type="molecule type" value="Genomic_DNA"/>
</dbReference>
<feature type="region of interest" description="Disordered" evidence="6">
    <location>
        <begin position="1"/>
        <end position="25"/>
    </location>
</feature>
<sequence>MYQDGHQGLTPIEPDSNSDEDSLYPGSLGAASYTTSITSSALNYQYENGRSVVIDSQASQMTNKNKIAWISANSDSEVIGIDLSPIQPSWVPPNCRFEIDDFEQPWSYSQPFDYVHGRELEGSVRDHDRLFEQAFKNLTPNGWLEMASFEPTTYSDDGSHLKATNLLIAIKNMHESSKLFGKDMTSSSTWKDRMEKAGFVNVTEDVYKLPQGPWPKDPKLKELGKYHQVNMLEAMPPYTYALFTRMLGWSRVEIEALLAGIRKEICDPSHHLYTKARNIFDKMKSESIVVVGAGVIGLDVALVLAKQGYGRQTTVIAEHLPGDTSINYTSPWAGANFSAISASDENSLRWDKLGYAYLLDLAAKDGKNAFVKETPSTEYWDEMPSLAKINSMATYLKNFKEIPAAALPSGVAYGIVFTTITINAPMHIQYLRRKLTEEYGVQFIRRTVSKISSGFLSENTKVVFNCTGNASRDLSEVRDSKCYPTRGQILLAKASHVQQNVMRHGKEYETYVIPRPYSNGNVILGGFMQKGVSTADTFGYETESILSRTKAMLPELASKETQIMTALSGLRPSREGGARVSKEMVQIDERGRQGTLVHNYGAGGTGFQAGYGMAIEAVSTVTAELSAIDMRAIL</sequence>
<dbReference type="SUPFAM" id="SSF54373">
    <property type="entry name" value="FAD-linked reductases, C-terminal domain"/>
    <property type="match status" value="1"/>
</dbReference>
<dbReference type="AlphaFoldDB" id="A0A1V6QDN1"/>
<name>A0A1V6QDN1_9EURO</name>
<evidence type="ECO:0000313" key="8">
    <source>
        <dbReference type="EMBL" id="OQD87305.1"/>
    </source>
</evidence>
<comment type="cofactor">
    <cofactor evidence="1">
        <name>FAD</name>
        <dbReference type="ChEBI" id="CHEBI:57692"/>
    </cofactor>
</comment>
<keyword evidence="4" id="KW-0274">FAD</keyword>
<evidence type="ECO:0000256" key="3">
    <source>
        <dbReference type="ARBA" id="ARBA00022630"/>
    </source>
</evidence>
<evidence type="ECO:0000256" key="2">
    <source>
        <dbReference type="ARBA" id="ARBA00006730"/>
    </source>
</evidence>
<feature type="domain" description="FAD dependent oxidoreductase" evidence="7">
    <location>
        <begin position="288"/>
        <end position="614"/>
    </location>
</feature>
<gene>
    <name evidence="8" type="ORF">PENANT_c006G07492</name>
</gene>
<dbReference type="SUPFAM" id="SSF53335">
    <property type="entry name" value="S-adenosyl-L-methionine-dependent methyltransferases"/>
    <property type="match status" value="1"/>
</dbReference>
<comment type="caution">
    <text evidence="8">The sequence shown here is derived from an EMBL/GenBank/DDBJ whole genome shotgun (WGS) entry which is preliminary data.</text>
</comment>
<evidence type="ECO:0000256" key="5">
    <source>
        <dbReference type="ARBA" id="ARBA00023002"/>
    </source>
</evidence>
<dbReference type="SUPFAM" id="SSF51971">
    <property type="entry name" value="Nucleotide-binding domain"/>
    <property type="match status" value="1"/>
</dbReference>
<evidence type="ECO:0000259" key="7">
    <source>
        <dbReference type="Pfam" id="PF01266"/>
    </source>
</evidence>
<dbReference type="GO" id="GO:0005737">
    <property type="term" value="C:cytoplasm"/>
    <property type="evidence" value="ECO:0007669"/>
    <property type="project" value="TreeGrafter"/>
</dbReference>
<dbReference type="GO" id="GO:0071949">
    <property type="term" value="F:FAD binding"/>
    <property type="evidence" value="ECO:0007669"/>
    <property type="project" value="InterPro"/>
</dbReference>
<dbReference type="InterPro" id="IPR023209">
    <property type="entry name" value="DAO"/>
</dbReference>
<dbReference type="GO" id="GO:0019478">
    <property type="term" value="P:D-amino acid catabolic process"/>
    <property type="evidence" value="ECO:0007669"/>
    <property type="project" value="TreeGrafter"/>
</dbReference>